<feature type="region of interest" description="Disordered" evidence="3">
    <location>
        <begin position="379"/>
        <end position="409"/>
    </location>
</feature>
<protein>
    <recommendedName>
        <fullName evidence="2">Protein BFR2</fullName>
    </recommendedName>
</protein>
<feature type="domain" description="AATF leucine zipper-containing" evidence="5">
    <location>
        <begin position="179"/>
        <end position="310"/>
    </location>
</feature>
<evidence type="ECO:0000256" key="2">
    <source>
        <dbReference type="ARBA" id="ARBA00013850"/>
    </source>
</evidence>
<evidence type="ECO:0000259" key="4">
    <source>
        <dbReference type="Pfam" id="PF08164"/>
    </source>
</evidence>
<dbReference type="PANTHER" id="PTHR15565">
    <property type="entry name" value="AATF PROTEIN APOPTOSIS ANTAGONIZING TRANSCRIPTION FACTOR"/>
    <property type="match status" value="1"/>
</dbReference>
<dbReference type="Proteomes" id="UP000298030">
    <property type="component" value="Unassembled WGS sequence"/>
</dbReference>
<feature type="compositionally biased region" description="Low complexity" evidence="3">
    <location>
        <begin position="1"/>
        <end position="13"/>
    </location>
</feature>
<feature type="domain" description="Apoptosis-antagonizing transcription factor C-terminal" evidence="4">
    <location>
        <begin position="368"/>
        <end position="440"/>
    </location>
</feature>
<feature type="compositionally biased region" description="Polar residues" evidence="3">
    <location>
        <begin position="163"/>
        <end position="173"/>
    </location>
</feature>
<feature type="compositionally biased region" description="Basic and acidic residues" evidence="3">
    <location>
        <begin position="57"/>
        <end position="79"/>
    </location>
</feature>
<evidence type="ECO:0000256" key="1">
    <source>
        <dbReference type="ARBA" id="ARBA00008966"/>
    </source>
</evidence>
<name>A0A4Y7T4H8_COPMI</name>
<proteinExistence type="inferred from homology"/>
<dbReference type="AlphaFoldDB" id="A0A4Y7T4H8"/>
<evidence type="ECO:0000259" key="5">
    <source>
        <dbReference type="Pfam" id="PF13339"/>
    </source>
</evidence>
<dbReference type="Pfam" id="PF13339">
    <property type="entry name" value="AATF-Che1"/>
    <property type="match status" value="1"/>
</dbReference>
<feature type="compositionally biased region" description="Acidic residues" evidence="3">
    <location>
        <begin position="80"/>
        <end position="93"/>
    </location>
</feature>
<reference evidence="6 7" key="1">
    <citation type="journal article" date="2019" name="Nat. Ecol. Evol.">
        <title>Megaphylogeny resolves global patterns of mushroom evolution.</title>
        <authorList>
            <person name="Varga T."/>
            <person name="Krizsan K."/>
            <person name="Foldi C."/>
            <person name="Dima B."/>
            <person name="Sanchez-Garcia M."/>
            <person name="Sanchez-Ramirez S."/>
            <person name="Szollosi G.J."/>
            <person name="Szarkandi J.G."/>
            <person name="Papp V."/>
            <person name="Albert L."/>
            <person name="Andreopoulos W."/>
            <person name="Angelini C."/>
            <person name="Antonin V."/>
            <person name="Barry K.W."/>
            <person name="Bougher N.L."/>
            <person name="Buchanan P."/>
            <person name="Buyck B."/>
            <person name="Bense V."/>
            <person name="Catcheside P."/>
            <person name="Chovatia M."/>
            <person name="Cooper J."/>
            <person name="Damon W."/>
            <person name="Desjardin D."/>
            <person name="Finy P."/>
            <person name="Geml J."/>
            <person name="Haridas S."/>
            <person name="Hughes K."/>
            <person name="Justo A."/>
            <person name="Karasinski D."/>
            <person name="Kautmanova I."/>
            <person name="Kiss B."/>
            <person name="Kocsube S."/>
            <person name="Kotiranta H."/>
            <person name="LaButti K.M."/>
            <person name="Lechner B.E."/>
            <person name="Liimatainen K."/>
            <person name="Lipzen A."/>
            <person name="Lukacs Z."/>
            <person name="Mihaltcheva S."/>
            <person name="Morgado L.N."/>
            <person name="Niskanen T."/>
            <person name="Noordeloos M.E."/>
            <person name="Ohm R.A."/>
            <person name="Ortiz-Santana B."/>
            <person name="Ovrebo C."/>
            <person name="Racz N."/>
            <person name="Riley R."/>
            <person name="Savchenko A."/>
            <person name="Shiryaev A."/>
            <person name="Soop K."/>
            <person name="Spirin V."/>
            <person name="Szebenyi C."/>
            <person name="Tomsovsky M."/>
            <person name="Tulloss R.E."/>
            <person name="Uehling J."/>
            <person name="Grigoriev I.V."/>
            <person name="Vagvolgyi C."/>
            <person name="Papp T."/>
            <person name="Martin F.M."/>
            <person name="Miettinen O."/>
            <person name="Hibbett D.S."/>
            <person name="Nagy L.G."/>
        </authorList>
    </citation>
    <scope>NUCLEOTIDE SEQUENCE [LARGE SCALE GENOMIC DNA]</scope>
    <source>
        <strain evidence="6 7">FP101781</strain>
    </source>
</reference>
<dbReference type="InterPro" id="IPR012617">
    <property type="entry name" value="AATF_C"/>
</dbReference>
<dbReference type="GO" id="GO:0005730">
    <property type="term" value="C:nucleolus"/>
    <property type="evidence" value="ECO:0007669"/>
    <property type="project" value="TreeGrafter"/>
</dbReference>
<feature type="region of interest" description="Disordered" evidence="3">
    <location>
        <begin position="322"/>
        <end position="355"/>
    </location>
</feature>
<evidence type="ECO:0000313" key="6">
    <source>
        <dbReference type="EMBL" id="TEB29086.1"/>
    </source>
</evidence>
<organism evidence="6 7">
    <name type="scientific">Coprinellus micaceus</name>
    <name type="common">Glistening ink-cap mushroom</name>
    <name type="synonym">Coprinus micaceus</name>
    <dbReference type="NCBI Taxonomy" id="71717"/>
    <lineage>
        <taxon>Eukaryota</taxon>
        <taxon>Fungi</taxon>
        <taxon>Dikarya</taxon>
        <taxon>Basidiomycota</taxon>
        <taxon>Agaricomycotina</taxon>
        <taxon>Agaricomycetes</taxon>
        <taxon>Agaricomycetidae</taxon>
        <taxon>Agaricales</taxon>
        <taxon>Agaricineae</taxon>
        <taxon>Psathyrellaceae</taxon>
        <taxon>Coprinellus</taxon>
    </lineage>
</organism>
<feature type="compositionally biased region" description="Acidic residues" evidence="3">
    <location>
        <begin position="101"/>
        <end position="112"/>
    </location>
</feature>
<dbReference type="STRING" id="71717.A0A4Y7T4H8"/>
<comment type="similarity">
    <text evidence="1">Belongs to the AATF family.</text>
</comment>
<dbReference type="PANTHER" id="PTHR15565:SF0">
    <property type="entry name" value="PROTEIN AATF"/>
    <property type="match status" value="1"/>
</dbReference>
<feature type="region of interest" description="Disordered" evidence="3">
    <location>
        <begin position="1"/>
        <end position="40"/>
    </location>
</feature>
<evidence type="ECO:0000256" key="3">
    <source>
        <dbReference type="SAM" id="MobiDB-lite"/>
    </source>
</evidence>
<dbReference type="InterPro" id="IPR039223">
    <property type="entry name" value="AATF/Bfr2"/>
</dbReference>
<feature type="compositionally biased region" description="Polar residues" evidence="3">
    <location>
        <begin position="323"/>
        <end position="338"/>
    </location>
</feature>
<accession>A0A4Y7T4H8</accession>
<comment type="caution">
    <text evidence="6">The sequence shown here is derived from an EMBL/GenBank/DDBJ whole genome shotgun (WGS) entry which is preliminary data.</text>
</comment>
<keyword evidence="7" id="KW-1185">Reference proteome</keyword>
<feature type="region of interest" description="Disordered" evidence="3">
    <location>
        <begin position="57"/>
        <end position="185"/>
    </location>
</feature>
<dbReference type="OrthoDB" id="5783963at2759"/>
<dbReference type="Pfam" id="PF08164">
    <property type="entry name" value="TRAUB"/>
    <property type="match status" value="1"/>
</dbReference>
<gene>
    <name evidence="6" type="ORF">FA13DRAFT_1793564</name>
</gene>
<dbReference type="GO" id="GO:0000462">
    <property type="term" value="P:maturation of SSU-rRNA from tricistronic rRNA transcript (SSU-rRNA, 5.8S rRNA, LSU-rRNA)"/>
    <property type="evidence" value="ECO:0007669"/>
    <property type="project" value="TreeGrafter"/>
</dbReference>
<dbReference type="EMBL" id="QPFP01000029">
    <property type="protein sequence ID" value="TEB29086.1"/>
    <property type="molecule type" value="Genomic_DNA"/>
</dbReference>
<feature type="compositionally biased region" description="Basic and acidic residues" evidence="3">
    <location>
        <begin position="396"/>
        <end position="409"/>
    </location>
</feature>
<dbReference type="InterPro" id="IPR025160">
    <property type="entry name" value="AATF"/>
</dbReference>
<evidence type="ECO:0000313" key="7">
    <source>
        <dbReference type="Proteomes" id="UP000298030"/>
    </source>
</evidence>
<feature type="region of interest" description="Disordered" evidence="3">
    <location>
        <begin position="257"/>
        <end position="280"/>
    </location>
</feature>
<feature type="compositionally biased region" description="Pro residues" evidence="3">
    <location>
        <begin position="150"/>
        <end position="160"/>
    </location>
</feature>
<sequence>MSRLSLAQQLAQLEDTAPVDFDPESLNPHGEDEELRDVDVSAARGHYVDVGPSSLRKLADSVSDPKYDGVRTSRQKILDQDEVSDEDDDEDEDAAPHRITEEDDDGSEEDFEGFGAEGPWSGSEEDETDTQGLEDGEEPARTVPVKSQPPAAPPKRPSPEPQQTNGDLASSLKTARETDRRKGKAVAKQIALWDGLLDSRIRLQKAVLATNKLPAPSSLKQYHNDEGCTEGLLKLTEEALGLTDDLFELQQRLLSASSVTPPSRKRRKLDRESSLSSAAGDLAEASKETAAFEQSYHPQLVQTLTKWSAKIQAVAPSVLLPSNKGTFSKGKQSLQVRSTAGRRVGSGPAEDSQDVKEEVELFDDTDFYQKMLRAIIDSRGDGKGSSDDWPDNPEAEEGKKERRYEGEQGKEVEVQNFMVPVPEVGSWHEEQIDELFSSLLGKGFESAAEGDVMDVEEQQPAIVPAGFRVFG</sequence>
<feature type="compositionally biased region" description="Acidic residues" evidence="3">
    <location>
        <begin position="123"/>
        <end position="137"/>
    </location>
</feature>